<dbReference type="GO" id="GO:1903600">
    <property type="term" value="C:glutaminase complex"/>
    <property type="evidence" value="ECO:0007669"/>
    <property type="project" value="TreeGrafter"/>
</dbReference>
<dbReference type="GO" id="GO:0004359">
    <property type="term" value="F:glutaminase activity"/>
    <property type="evidence" value="ECO:0007669"/>
    <property type="project" value="UniProtKB-UniRule"/>
</dbReference>
<evidence type="ECO:0000256" key="11">
    <source>
        <dbReference type="PIRSR" id="PIRSR005639-1"/>
    </source>
</evidence>
<dbReference type="NCBIfam" id="TIGR03800">
    <property type="entry name" value="PLP_synth_Pdx2"/>
    <property type="match status" value="1"/>
</dbReference>
<reference evidence="13" key="2">
    <citation type="submission" date="2020-09" db="EMBL/GenBank/DDBJ databases">
        <authorList>
            <person name="Sun Q."/>
            <person name="Ohkuma M."/>
        </authorList>
    </citation>
    <scope>NUCLEOTIDE SEQUENCE</scope>
    <source>
        <strain evidence="13">JCM 3051</strain>
    </source>
</reference>
<keyword evidence="4 10" id="KW-0315">Glutamine amidotransferase</keyword>
<dbReference type="GO" id="GO:0042823">
    <property type="term" value="P:pyridoxal phosphate biosynthetic process"/>
    <property type="evidence" value="ECO:0007669"/>
    <property type="project" value="UniProtKB-UniRule"/>
</dbReference>
<keyword evidence="2 10" id="KW-0378">Hydrolase</keyword>
<dbReference type="Gene3D" id="3.40.50.880">
    <property type="match status" value="1"/>
</dbReference>
<comment type="similarity">
    <text evidence="1 10">Belongs to the glutaminase PdxT/SNO family.</text>
</comment>
<accession>A0A8H9GJE3</accession>
<dbReference type="GO" id="GO:0006543">
    <property type="term" value="P:L-glutamine catabolic process"/>
    <property type="evidence" value="ECO:0007669"/>
    <property type="project" value="UniProtKB-UniRule"/>
</dbReference>
<dbReference type="InterPro" id="IPR002161">
    <property type="entry name" value="PdxT/SNO"/>
</dbReference>
<evidence type="ECO:0000256" key="1">
    <source>
        <dbReference type="ARBA" id="ARBA00008345"/>
    </source>
</evidence>
<evidence type="ECO:0000256" key="10">
    <source>
        <dbReference type="HAMAP-Rule" id="MF_01615"/>
    </source>
</evidence>
<dbReference type="UniPathway" id="UPA00245"/>
<dbReference type="EMBL" id="BMPT01000006">
    <property type="protein sequence ID" value="GGM24343.1"/>
    <property type="molecule type" value="Genomic_DNA"/>
</dbReference>
<evidence type="ECO:0000256" key="3">
    <source>
        <dbReference type="ARBA" id="ARBA00022898"/>
    </source>
</evidence>
<dbReference type="Pfam" id="PF01174">
    <property type="entry name" value="SNO"/>
    <property type="match status" value="1"/>
</dbReference>
<comment type="caution">
    <text evidence="13">The sequence shown here is derived from an EMBL/GenBank/DDBJ whole genome shotgun (WGS) entry which is preliminary data.</text>
</comment>
<dbReference type="HAMAP" id="MF_01615">
    <property type="entry name" value="PdxT"/>
    <property type="match status" value="1"/>
</dbReference>
<evidence type="ECO:0000256" key="9">
    <source>
        <dbReference type="ARBA" id="ARBA00064749"/>
    </source>
</evidence>
<dbReference type="GO" id="GO:0036381">
    <property type="term" value="F:pyridoxal 5'-phosphate synthase (glutamine hydrolysing) activity"/>
    <property type="evidence" value="ECO:0007669"/>
    <property type="project" value="UniProtKB-UniRule"/>
</dbReference>
<dbReference type="PROSITE" id="PS51273">
    <property type="entry name" value="GATASE_TYPE_1"/>
    <property type="match status" value="1"/>
</dbReference>
<proteinExistence type="inferred from homology"/>
<organism evidence="13 14">
    <name type="scientific">Promicromonospora citrea</name>
    <dbReference type="NCBI Taxonomy" id="43677"/>
    <lineage>
        <taxon>Bacteria</taxon>
        <taxon>Bacillati</taxon>
        <taxon>Actinomycetota</taxon>
        <taxon>Actinomycetes</taxon>
        <taxon>Micrococcales</taxon>
        <taxon>Promicromonosporaceae</taxon>
        <taxon>Promicromonospora</taxon>
    </lineage>
</organism>
<dbReference type="InterPro" id="IPR021196">
    <property type="entry name" value="PdxT/SNO_CS"/>
</dbReference>
<evidence type="ECO:0000256" key="12">
    <source>
        <dbReference type="PIRSR" id="PIRSR005639-2"/>
    </source>
</evidence>
<reference evidence="13" key="1">
    <citation type="journal article" date="2014" name="Int. J. Syst. Evol. Microbiol.">
        <title>Complete genome sequence of Corynebacterium casei LMG S-19264T (=DSM 44701T), isolated from a smear-ripened cheese.</title>
        <authorList>
            <consortium name="US DOE Joint Genome Institute (JGI-PGF)"/>
            <person name="Walter F."/>
            <person name="Albersmeier A."/>
            <person name="Kalinowski J."/>
            <person name="Ruckert C."/>
        </authorList>
    </citation>
    <scope>NUCLEOTIDE SEQUENCE</scope>
    <source>
        <strain evidence="13">JCM 3051</strain>
    </source>
</reference>
<protein>
    <recommendedName>
        <fullName evidence="10">Pyridoxal 5'-phosphate synthase subunit PdxT</fullName>
        <ecNumber evidence="10">4.3.3.6</ecNumber>
    </recommendedName>
    <alternativeName>
        <fullName evidence="10">Pdx2</fullName>
    </alternativeName>
    <alternativeName>
        <fullName evidence="10">Pyridoxal 5'-phosphate synthase glutaminase subunit</fullName>
        <ecNumber evidence="10">3.5.1.2</ecNumber>
    </alternativeName>
</protein>
<comment type="catalytic activity">
    <reaction evidence="6 10">
        <text>aldehydo-D-ribose 5-phosphate + D-glyceraldehyde 3-phosphate + L-glutamine = pyridoxal 5'-phosphate + L-glutamate + phosphate + 3 H2O + H(+)</text>
        <dbReference type="Rhea" id="RHEA:31507"/>
        <dbReference type="ChEBI" id="CHEBI:15377"/>
        <dbReference type="ChEBI" id="CHEBI:15378"/>
        <dbReference type="ChEBI" id="CHEBI:29985"/>
        <dbReference type="ChEBI" id="CHEBI:43474"/>
        <dbReference type="ChEBI" id="CHEBI:58273"/>
        <dbReference type="ChEBI" id="CHEBI:58359"/>
        <dbReference type="ChEBI" id="CHEBI:59776"/>
        <dbReference type="ChEBI" id="CHEBI:597326"/>
        <dbReference type="EC" id="4.3.3.6"/>
    </reaction>
</comment>
<feature type="active site" description="Charge relay system" evidence="10 11">
    <location>
        <position position="193"/>
    </location>
</feature>
<dbReference type="PROSITE" id="PS51130">
    <property type="entry name" value="PDXT_SNO_2"/>
    <property type="match status" value="1"/>
</dbReference>
<evidence type="ECO:0000256" key="7">
    <source>
        <dbReference type="ARBA" id="ARBA00049534"/>
    </source>
</evidence>
<comment type="subunit">
    <text evidence="9 10">In the presence of PdxS, forms a dodecamer of heterodimers. Only shows activity in the heterodimer.</text>
</comment>
<evidence type="ECO:0000256" key="8">
    <source>
        <dbReference type="ARBA" id="ARBA00054599"/>
    </source>
</evidence>
<evidence type="ECO:0000313" key="13">
    <source>
        <dbReference type="EMBL" id="GGM24343.1"/>
    </source>
</evidence>
<comment type="function">
    <text evidence="8 10">Catalyzes the hydrolysis of glutamine to glutamate and ammonia as part of the biosynthesis of pyridoxal 5'-phosphate. The resulting ammonia molecule is channeled to the active site of PdxS.</text>
</comment>
<dbReference type="PANTHER" id="PTHR31559">
    <property type="entry name" value="PYRIDOXAL 5'-PHOSPHATE SYNTHASE SUBUNIT SNO"/>
    <property type="match status" value="1"/>
</dbReference>
<comment type="catalytic activity">
    <reaction evidence="7 10">
        <text>L-glutamine + H2O = L-glutamate + NH4(+)</text>
        <dbReference type="Rhea" id="RHEA:15889"/>
        <dbReference type="ChEBI" id="CHEBI:15377"/>
        <dbReference type="ChEBI" id="CHEBI:28938"/>
        <dbReference type="ChEBI" id="CHEBI:29985"/>
        <dbReference type="ChEBI" id="CHEBI:58359"/>
        <dbReference type="EC" id="3.5.1.2"/>
    </reaction>
</comment>
<dbReference type="AlphaFoldDB" id="A0A8H9GJE3"/>
<evidence type="ECO:0000256" key="5">
    <source>
        <dbReference type="ARBA" id="ARBA00023239"/>
    </source>
</evidence>
<keyword evidence="3 10" id="KW-0663">Pyridoxal phosphate</keyword>
<dbReference type="InterPro" id="IPR029062">
    <property type="entry name" value="Class_I_gatase-like"/>
</dbReference>
<evidence type="ECO:0000313" key="14">
    <source>
        <dbReference type="Proteomes" id="UP000655589"/>
    </source>
</evidence>
<dbReference type="SUPFAM" id="SSF52317">
    <property type="entry name" value="Class I glutamine amidotransferase-like"/>
    <property type="match status" value="1"/>
</dbReference>
<feature type="active site" description="Charge relay system" evidence="10 11">
    <location>
        <position position="191"/>
    </location>
</feature>
<dbReference type="CDD" id="cd01749">
    <property type="entry name" value="GATase1_PB"/>
    <property type="match status" value="1"/>
</dbReference>
<dbReference type="FunFam" id="3.40.50.880:FF:000010">
    <property type="entry name" value="uncharacterized protein LOC100176842 isoform X2"/>
    <property type="match status" value="1"/>
</dbReference>
<evidence type="ECO:0000256" key="6">
    <source>
        <dbReference type="ARBA" id="ARBA00047992"/>
    </source>
</evidence>
<dbReference type="GO" id="GO:0008614">
    <property type="term" value="P:pyridoxine metabolic process"/>
    <property type="evidence" value="ECO:0007669"/>
    <property type="project" value="TreeGrafter"/>
</dbReference>
<feature type="binding site" evidence="10 12">
    <location>
        <begin position="143"/>
        <end position="144"/>
    </location>
    <ligand>
        <name>L-glutamine</name>
        <dbReference type="ChEBI" id="CHEBI:58359"/>
    </ligand>
</feature>
<dbReference type="GO" id="GO:0005829">
    <property type="term" value="C:cytosol"/>
    <property type="evidence" value="ECO:0007669"/>
    <property type="project" value="TreeGrafter"/>
</dbReference>
<comment type="pathway">
    <text evidence="10">Cofactor biosynthesis; pyridoxal 5'-phosphate biosynthesis.</text>
</comment>
<evidence type="ECO:0000256" key="2">
    <source>
        <dbReference type="ARBA" id="ARBA00022801"/>
    </source>
</evidence>
<evidence type="ECO:0000256" key="4">
    <source>
        <dbReference type="ARBA" id="ARBA00022962"/>
    </source>
</evidence>
<name>A0A8H9GJE3_9MICO</name>
<keyword evidence="5 10" id="KW-0456">Lyase</keyword>
<dbReference type="EC" id="3.5.1.2" evidence="10"/>
<feature type="binding site" evidence="10 12">
    <location>
        <position position="110"/>
    </location>
    <ligand>
        <name>L-glutamine</name>
        <dbReference type="ChEBI" id="CHEBI:58359"/>
    </ligand>
</feature>
<dbReference type="RefSeq" id="WP_171106812.1">
    <property type="nucleotide sequence ID" value="NZ_BMPT01000006.1"/>
</dbReference>
<feature type="active site" description="Nucleophile" evidence="10 11">
    <location>
        <position position="81"/>
    </location>
</feature>
<keyword evidence="14" id="KW-1185">Reference proteome</keyword>
<dbReference type="PROSITE" id="PS01236">
    <property type="entry name" value="PDXT_SNO_1"/>
    <property type="match status" value="1"/>
</dbReference>
<feature type="binding site" evidence="10 12">
    <location>
        <begin position="49"/>
        <end position="51"/>
    </location>
    <ligand>
        <name>L-glutamine</name>
        <dbReference type="ChEBI" id="CHEBI:58359"/>
    </ligand>
</feature>
<dbReference type="PANTHER" id="PTHR31559:SF0">
    <property type="entry name" value="PYRIDOXAL 5'-PHOSPHATE SYNTHASE SUBUNIT SNO1-RELATED"/>
    <property type="match status" value="1"/>
</dbReference>
<dbReference type="PIRSF" id="PIRSF005639">
    <property type="entry name" value="Glut_amidoT_SNO"/>
    <property type="match status" value="1"/>
</dbReference>
<dbReference type="EC" id="4.3.3.6" evidence="10"/>
<dbReference type="Proteomes" id="UP000655589">
    <property type="component" value="Unassembled WGS sequence"/>
</dbReference>
<sequence length="211" mass="22166">MITPTIGVLALQGDVREHLAALESVGARAVAVRRPAELSAVDGLVLPGGESTTIDKLLRIFELRDPLQARIKEGLPVYGSCAGMILLADRILDGTADQQTVGGMDVVVRRNAFGRQVDSFETDLEVTGISDVEGGGPVRTAFIRAPWIEEAGRDVEVLARIPAVDTQGRPVAAAGRIVAARQGPLLATSFHPEITGDTRVHGLFAGMVAGA</sequence>
<gene>
    <name evidence="10 13" type="primary">pdxT</name>
    <name evidence="13" type="ORF">GCM10010102_20000</name>
</gene>